<sequence length="127" mass="14653">MQIIGHKLIECKNFNLIQTVENILNFDNLIFEYNEDFIKNAKDNGKTFSVIARNLNEAILANALKAKFIIIEKNNISIAKEVVKLAEFYLFDSKIAIIIENYEKDLLNAINLKVDAVIYKNIINYII</sequence>
<proteinExistence type="predicted"/>
<gene>
    <name evidence="1" type="ORF">CULFYP111_00374</name>
</gene>
<organism evidence="1">
    <name type="scientific">Campylobacter ureolyticus</name>
    <dbReference type="NCBI Taxonomy" id="827"/>
    <lineage>
        <taxon>Bacteria</taxon>
        <taxon>Pseudomonadati</taxon>
        <taxon>Campylobacterota</taxon>
        <taxon>Epsilonproteobacteria</taxon>
        <taxon>Campylobacterales</taxon>
        <taxon>Campylobacteraceae</taxon>
        <taxon>Campylobacter</taxon>
    </lineage>
</organism>
<dbReference type="AlphaFoldDB" id="A0A6N2RCV0"/>
<accession>A0A6N2RCV0</accession>
<dbReference type="RefSeq" id="WP_156846867.1">
    <property type="nucleotide sequence ID" value="NZ_CACRSK010000001.1"/>
</dbReference>
<protein>
    <submittedName>
        <fullName evidence="1">Uncharacterized protein</fullName>
    </submittedName>
</protein>
<name>A0A6N2RCV0_9BACT</name>
<reference evidence="1" key="1">
    <citation type="submission" date="2019-11" db="EMBL/GenBank/DDBJ databases">
        <authorList>
            <person name="Feng L."/>
        </authorList>
    </citation>
    <scope>NUCLEOTIDE SEQUENCE</scope>
    <source>
        <strain evidence="1">CUreolyticusLFYP111</strain>
    </source>
</reference>
<dbReference type="EMBL" id="CACRSK010000001">
    <property type="protein sequence ID" value="VYS78722.1"/>
    <property type="molecule type" value="Genomic_DNA"/>
</dbReference>
<evidence type="ECO:0000313" key="1">
    <source>
        <dbReference type="EMBL" id="VYS78722.1"/>
    </source>
</evidence>